<keyword evidence="13" id="KW-1185">Reference proteome</keyword>
<organism evidence="12 13">
    <name type="scientific">Luteimicrobium xylanilyticum</name>
    <dbReference type="NCBI Taxonomy" id="1133546"/>
    <lineage>
        <taxon>Bacteria</taxon>
        <taxon>Bacillati</taxon>
        <taxon>Actinomycetota</taxon>
        <taxon>Actinomycetes</taxon>
        <taxon>Micrococcales</taxon>
        <taxon>Luteimicrobium</taxon>
    </lineage>
</organism>
<evidence type="ECO:0000256" key="5">
    <source>
        <dbReference type="ARBA" id="ARBA00022741"/>
    </source>
</evidence>
<feature type="region of interest" description="Disordered" evidence="9">
    <location>
        <begin position="1"/>
        <end position="21"/>
    </location>
</feature>
<keyword evidence="10" id="KW-0472">Membrane</keyword>
<evidence type="ECO:0000256" key="6">
    <source>
        <dbReference type="ARBA" id="ARBA00022777"/>
    </source>
</evidence>
<feature type="compositionally biased region" description="Low complexity" evidence="9">
    <location>
        <begin position="264"/>
        <end position="280"/>
    </location>
</feature>
<evidence type="ECO:0000313" key="13">
    <source>
        <dbReference type="Proteomes" id="UP000326702"/>
    </source>
</evidence>
<dbReference type="RefSeq" id="WP_051136353.1">
    <property type="nucleotide sequence ID" value="NZ_BAABIH010000010.1"/>
</dbReference>
<feature type="compositionally biased region" description="Low complexity" evidence="9">
    <location>
        <begin position="1"/>
        <end position="17"/>
    </location>
</feature>
<evidence type="ECO:0000256" key="2">
    <source>
        <dbReference type="ARBA" id="ARBA00012438"/>
    </source>
</evidence>
<feature type="domain" description="Histidine kinase/HSP90-like ATPase" evidence="11">
    <location>
        <begin position="342"/>
        <end position="442"/>
    </location>
</feature>
<evidence type="ECO:0000313" key="12">
    <source>
        <dbReference type="EMBL" id="QFU99893.1"/>
    </source>
</evidence>
<dbReference type="Proteomes" id="UP000326702">
    <property type="component" value="Chromosome"/>
</dbReference>
<keyword evidence="3" id="KW-0597">Phosphoprotein</keyword>
<feature type="transmembrane region" description="Helical" evidence="10">
    <location>
        <begin position="25"/>
        <end position="43"/>
    </location>
</feature>
<evidence type="ECO:0000259" key="11">
    <source>
        <dbReference type="SMART" id="SM00387"/>
    </source>
</evidence>
<comment type="catalytic activity">
    <reaction evidence="1">
        <text>ATP + protein L-histidine = ADP + protein N-phospho-L-histidine.</text>
        <dbReference type="EC" id="2.7.13.3"/>
    </reaction>
</comment>
<evidence type="ECO:0000256" key="1">
    <source>
        <dbReference type="ARBA" id="ARBA00000085"/>
    </source>
</evidence>
<dbReference type="GO" id="GO:0016020">
    <property type="term" value="C:membrane"/>
    <property type="evidence" value="ECO:0007669"/>
    <property type="project" value="InterPro"/>
</dbReference>
<feature type="transmembrane region" description="Helical" evidence="10">
    <location>
        <begin position="78"/>
        <end position="100"/>
    </location>
</feature>
<sequence length="465" mass="47581">MTAAGTTSPGVPTTPGPLDRRRPRLFLASGLAFVALAGTVGASHRFPHDARALDVGGVLLLLVAPFVVAFSLRRRVTAVVVTVAALGVYVLAGYPLGPVFGSTEGVLVALVLSGSARSGRIAAWSGLGALAVVVPSAFTARDEPFPSPAAVAGGLAWSCVLLLLAGALRGRFDRLAERRARAREAADRREHDAVTAERLRIARELHDVLAHSLSAISVQAGVGLHLLDRDVEQARSALTQIRSTSRDALDEVRSVLGIVRSDDGAPAGGPVAPGAGRDAATVAGPRAGDTDDPEGAGPAPRAPTWTLDALPRLVDEFTVPGGPVATLDDSLDPATRAQVPPHVAGVVYRVVQEALTNARRHATGASRVDVRVGADPSGGGAVLVRVSDDGPGAAVGGAAPSSGYGLRGMRERVKAVGGVVRRGPRVDGRQGFEVEARLPLASPKLSGAGRPLPPRAPDSSGGEDR</sequence>
<dbReference type="GO" id="GO:0005524">
    <property type="term" value="F:ATP binding"/>
    <property type="evidence" value="ECO:0007669"/>
    <property type="project" value="UniProtKB-KW"/>
</dbReference>
<keyword evidence="7" id="KW-0067">ATP-binding</keyword>
<keyword evidence="10" id="KW-0812">Transmembrane</keyword>
<dbReference type="PANTHER" id="PTHR24421">
    <property type="entry name" value="NITRATE/NITRITE SENSOR PROTEIN NARX-RELATED"/>
    <property type="match status" value="1"/>
</dbReference>
<dbReference type="Pfam" id="PF07730">
    <property type="entry name" value="HisKA_3"/>
    <property type="match status" value="1"/>
</dbReference>
<evidence type="ECO:0000256" key="10">
    <source>
        <dbReference type="SAM" id="Phobius"/>
    </source>
</evidence>
<keyword evidence="6 12" id="KW-0418">Kinase</keyword>
<feature type="transmembrane region" description="Helical" evidence="10">
    <location>
        <begin position="55"/>
        <end position="72"/>
    </location>
</feature>
<evidence type="ECO:0000256" key="4">
    <source>
        <dbReference type="ARBA" id="ARBA00022679"/>
    </source>
</evidence>
<dbReference type="SMART" id="SM00387">
    <property type="entry name" value="HATPase_c"/>
    <property type="match status" value="1"/>
</dbReference>
<keyword evidence="5" id="KW-0547">Nucleotide-binding</keyword>
<keyword evidence="8" id="KW-0902">Two-component regulatory system</keyword>
<accession>A0A5P9QEI8</accession>
<dbReference type="AlphaFoldDB" id="A0A5P9QEI8"/>
<dbReference type="InterPro" id="IPR036890">
    <property type="entry name" value="HATPase_C_sf"/>
</dbReference>
<evidence type="ECO:0000256" key="9">
    <source>
        <dbReference type="SAM" id="MobiDB-lite"/>
    </source>
</evidence>
<feature type="transmembrane region" description="Helical" evidence="10">
    <location>
        <begin position="150"/>
        <end position="168"/>
    </location>
</feature>
<name>A0A5P9QEI8_9MICO</name>
<evidence type="ECO:0000256" key="7">
    <source>
        <dbReference type="ARBA" id="ARBA00022840"/>
    </source>
</evidence>
<evidence type="ECO:0000256" key="3">
    <source>
        <dbReference type="ARBA" id="ARBA00022553"/>
    </source>
</evidence>
<keyword evidence="4 12" id="KW-0808">Transferase</keyword>
<dbReference type="CDD" id="cd16917">
    <property type="entry name" value="HATPase_UhpB-NarQ-NarX-like"/>
    <property type="match status" value="1"/>
</dbReference>
<dbReference type="SUPFAM" id="SSF55874">
    <property type="entry name" value="ATPase domain of HSP90 chaperone/DNA topoisomerase II/histidine kinase"/>
    <property type="match status" value="1"/>
</dbReference>
<proteinExistence type="predicted"/>
<protein>
    <recommendedName>
        <fullName evidence="2">histidine kinase</fullName>
        <ecNumber evidence="2">2.7.13.3</ecNumber>
    </recommendedName>
</protein>
<dbReference type="PANTHER" id="PTHR24421:SF10">
    <property type="entry name" value="NITRATE_NITRITE SENSOR PROTEIN NARQ"/>
    <property type="match status" value="1"/>
</dbReference>
<gene>
    <name evidence="12" type="ORF">KDY119_03429</name>
</gene>
<reference evidence="12 13" key="1">
    <citation type="submission" date="2019-10" db="EMBL/GenBank/DDBJ databases">
        <title>Genome sequence of Luteimicrobium xylanilyticum HY-24.</title>
        <authorList>
            <person name="Kim D.Y."/>
            <person name="Park H.-Y."/>
        </authorList>
    </citation>
    <scope>NUCLEOTIDE SEQUENCE [LARGE SCALE GENOMIC DNA]</scope>
    <source>
        <strain evidence="12 13">HY-24</strain>
    </source>
</reference>
<feature type="region of interest" description="Disordered" evidence="9">
    <location>
        <begin position="424"/>
        <end position="465"/>
    </location>
</feature>
<dbReference type="OrthoDB" id="227596at2"/>
<dbReference type="InterPro" id="IPR050482">
    <property type="entry name" value="Sensor_HK_TwoCompSys"/>
</dbReference>
<dbReference type="GO" id="GO:0046983">
    <property type="term" value="F:protein dimerization activity"/>
    <property type="evidence" value="ECO:0007669"/>
    <property type="project" value="InterPro"/>
</dbReference>
<dbReference type="KEGG" id="lxl:KDY119_03429"/>
<feature type="region of interest" description="Disordered" evidence="9">
    <location>
        <begin position="262"/>
        <end position="303"/>
    </location>
</feature>
<dbReference type="EMBL" id="CP045529">
    <property type="protein sequence ID" value="QFU99893.1"/>
    <property type="molecule type" value="Genomic_DNA"/>
</dbReference>
<dbReference type="Pfam" id="PF02518">
    <property type="entry name" value="HATPase_c"/>
    <property type="match status" value="1"/>
</dbReference>
<dbReference type="GO" id="GO:0000155">
    <property type="term" value="F:phosphorelay sensor kinase activity"/>
    <property type="evidence" value="ECO:0007669"/>
    <property type="project" value="InterPro"/>
</dbReference>
<feature type="compositionally biased region" description="Basic and acidic residues" evidence="9">
    <location>
        <begin position="424"/>
        <end position="436"/>
    </location>
</feature>
<dbReference type="InterPro" id="IPR003594">
    <property type="entry name" value="HATPase_dom"/>
</dbReference>
<dbReference type="Gene3D" id="3.30.565.10">
    <property type="entry name" value="Histidine kinase-like ATPase, C-terminal domain"/>
    <property type="match status" value="1"/>
</dbReference>
<feature type="transmembrane region" description="Helical" evidence="10">
    <location>
        <begin position="121"/>
        <end position="138"/>
    </location>
</feature>
<keyword evidence="10" id="KW-1133">Transmembrane helix</keyword>
<evidence type="ECO:0000256" key="8">
    <source>
        <dbReference type="ARBA" id="ARBA00023012"/>
    </source>
</evidence>
<dbReference type="Gene3D" id="1.20.5.1930">
    <property type="match status" value="1"/>
</dbReference>
<dbReference type="EC" id="2.7.13.3" evidence="2"/>
<dbReference type="InterPro" id="IPR011712">
    <property type="entry name" value="Sig_transdc_His_kin_sub3_dim/P"/>
</dbReference>